<feature type="region of interest" description="Disordered" evidence="1">
    <location>
        <begin position="126"/>
        <end position="166"/>
    </location>
</feature>
<organism evidence="2 3">
    <name type="scientific">Candidatus Tanganyikabacteria bacterium</name>
    <dbReference type="NCBI Taxonomy" id="2961651"/>
    <lineage>
        <taxon>Bacteria</taxon>
        <taxon>Bacillati</taxon>
        <taxon>Candidatus Sericytochromatia</taxon>
        <taxon>Candidatus Tanganyikabacteria</taxon>
    </lineage>
</organism>
<sequence length="166" mass="18386">MKGVNPVNILEKQSGPYLEALTTYKSLVFDPQSKEQREFRLYPGEQVSDLERARELLRDAPGAFRQLRALPASEPEKAALWERERSLRNELAAAVSELEAAQAGFLKRRAELAGRVERRIAALADHRAGMRSRDVEPRVEWPTVPGVPGVPALPAPAVPAEKAGKK</sequence>
<dbReference type="EMBL" id="VGJX01000010">
    <property type="protein sequence ID" value="MBM3273590.1"/>
    <property type="molecule type" value="Genomic_DNA"/>
</dbReference>
<comment type="caution">
    <text evidence="2">The sequence shown here is derived from an EMBL/GenBank/DDBJ whole genome shotgun (WGS) entry which is preliminary data.</text>
</comment>
<reference evidence="2 3" key="1">
    <citation type="submission" date="2019-03" db="EMBL/GenBank/DDBJ databases">
        <title>Lake Tanganyika Metagenome-Assembled Genomes (MAGs).</title>
        <authorList>
            <person name="Tran P."/>
        </authorList>
    </citation>
    <scope>NUCLEOTIDE SEQUENCE [LARGE SCALE GENOMIC DNA]</scope>
    <source>
        <strain evidence="2">K_DeepCast_65m_m2_236</strain>
    </source>
</reference>
<evidence type="ECO:0000313" key="3">
    <source>
        <dbReference type="Proteomes" id="UP000703893"/>
    </source>
</evidence>
<gene>
    <name evidence="2" type="ORF">FJZ00_00450</name>
</gene>
<feature type="compositionally biased region" description="Basic and acidic residues" evidence="1">
    <location>
        <begin position="126"/>
        <end position="139"/>
    </location>
</feature>
<accession>A0A938BM57</accession>
<dbReference type="AlphaFoldDB" id="A0A938BM57"/>
<dbReference type="Proteomes" id="UP000703893">
    <property type="component" value="Unassembled WGS sequence"/>
</dbReference>
<evidence type="ECO:0000256" key="1">
    <source>
        <dbReference type="SAM" id="MobiDB-lite"/>
    </source>
</evidence>
<name>A0A938BM57_9BACT</name>
<proteinExistence type="predicted"/>
<evidence type="ECO:0000313" key="2">
    <source>
        <dbReference type="EMBL" id="MBM3273590.1"/>
    </source>
</evidence>
<protein>
    <submittedName>
        <fullName evidence="2">Uncharacterized protein</fullName>
    </submittedName>
</protein>